<dbReference type="EMBL" id="SAWZ01000013">
    <property type="protein sequence ID" value="RXQ99889.1"/>
    <property type="molecule type" value="Genomic_DNA"/>
</dbReference>
<dbReference type="SUPFAM" id="SSF140931">
    <property type="entry name" value="Fic-like"/>
    <property type="match status" value="1"/>
</dbReference>
<dbReference type="Pfam" id="PF13776">
    <property type="entry name" value="DUF4172"/>
    <property type="match status" value="1"/>
</dbReference>
<organism evidence="2 3">
    <name type="scientific">Pseudoxanthomonas composti</name>
    <dbReference type="NCBI Taxonomy" id="2137479"/>
    <lineage>
        <taxon>Bacteria</taxon>
        <taxon>Pseudomonadati</taxon>
        <taxon>Pseudomonadota</taxon>
        <taxon>Gammaproteobacteria</taxon>
        <taxon>Lysobacterales</taxon>
        <taxon>Lysobacteraceae</taxon>
        <taxon>Pseudoxanthomonas</taxon>
    </lineage>
</organism>
<dbReference type="Pfam" id="PF02661">
    <property type="entry name" value="Fic"/>
    <property type="match status" value="1"/>
</dbReference>
<dbReference type="InterPro" id="IPR003812">
    <property type="entry name" value="Fido"/>
</dbReference>
<dbReference type="Gene3D" id="1.10.3290.10">
    <property type="entry name" value="Fido-like domain"/>
    <property type="match status" value="1"/>
</dbReference>
<gene>
    <name evidence="2" type="ORF">EPA99_17340</name>
</gene>
<keyword evidence="3" id="KW-1185">Reference proteome</keyword>
<dbReference type="Gene3D" id="1.10.10.10">
    <property type="entry name" value="Winged helix-like DNA-binding domain superfamily/Winged helix DNA-binding domain"/>
    <property type="match status" value="1"/>
</dbReference>
<dbReference type="InterPro" id="IPR040198">
    <property type="entry name" value="Fido_containing"/>
</dbReference>
<dbReference type="InterPro" id="IPR036388">
    <property type="entry name" value="WH-like_DNA-bd_sf"/>
</dbReference>
<evidence type="ECO:0000313" key="2">
    <source>
        <dbReference type="EMBL" id="RXQ99889.1"/>
    </source>
</evidence>
<dbReference type="SUPFAM" id="SSF46785">
    <property type="entry name" value="Winged helix' DNA-binding domain"/>
    <property type="match status" value="1"/>
</dbReference>
<protein>
    <submittedName>
        <fullName evidence="2">Fic family protein</fullName>
    </submittedName>
</protein>
<comment type="caution">
    <text evidence="2">The sequence shown here is derived from an EMBL/GenBank/DDBJ whole genome shotgun (WGS) entry which is preliminary data.</text>
</comment>
<name>A0A4Q1JR36_9GAMM</name>
<dbReference type="InterPro" id="IPR025230">
    <property type="entry name" value="DUF4172"/>
</dbReference>
<dbReference type="InterPro" id="IPR036597">
    <property type="entry name" value="Fido-like_dom_sf"/>
</dbReference>
<evidence type="ECO:0000259" key="1">
    <source>
        <dbReference type="PROSITE" id="PS51459"/>
    </source>
</evidence>
<dbReference type="PANTHER" id="PTHR13504">
    <property type="entry name" value="FIDO DOMAIN-CONTAINING PROTEIN DDB_G0283145"/>
    <property type="match status" value="1"/>
</dbReference>
<dbReference type="Proteomes" id="UP000289784">
    <property type="component" value="Unassembled WGS sequence"/>
</dbReference>
<reference evidence="2 3" key="1">
    <citation type="submission" date="2019-01" db="EMBL/GenBank/DDBJ databases">
        <title>Pseudoxanthomonas composti sp. nov., isolated from compost.</title>
        <authorList>
            <person name="Yang G."/>
        </authorList>
    </citation>
    <scope>NUCLEOTIDE SEQUENCE [LARGE SCALE GENOMIC DNA]</scope>
    <source>
        <strain evidence="2 3">GSS15</strain>
    </source>
</reference>
<dbReference type="PANTHER" id="PTHR13504:SF33">
    <property type="entry name" value="FIC FAMILY PROTEIN"/>
    <property type="match status" value="1"/>
</dbReference>
<sequence length="421" mass="46137">MGDLGIARANQGGNARTALLWAPFRFVDRRRSSTGQVGIPTHFLRAYQTQIAAFDAMIHVSTRACAMHARTQIWELMGWPHLRYDAAALHEICAETEYALGIVSGRTAELPAGTYAQLKQAAEAEEIVRTAWLSGQSIERAAALSAVADADGAGGAADERAIGLAQVLRECAGVGLLSLTRLRAWHADLFPSGFDGGRQIRPGRWRSGVASAGPAMSWPGPPAERLVGELEIFLKWLELDQSDHYLVKAALAHIWFLALSPFQCGNARLARMVSRRVLVGRRAAPLALCSLSAQFARDRAGYVEAVEIARTGDLDLTHWVGWFCHQVQRAAMHAEVNVARETSASRFWQQCAGLSLNPRQLRALDHLQRHPDEALQSKRWGQLLGVSSDTALRDLTELAAHGLLRRQGRARAVRFVLAQTP</sequence>
<evidence type="ECO:0000313" key="3">
    <source>
        <dbReference type="Proteomes" id="UP000289784"/>
    </source>
</evidence>
<proteinExistence type="predicted"/>
<dbReference type="PROSITE" id="PS51459">
    <property type="entry name" value="FIDO"/>
    <property type="match status" value="1"/>
</dbReference>
<feature type="domain" description="Fido" evidence="1">
    <location>
        <begin position="177"/>
        <end position="325"/>
    </location>
</feature>
<accession>A0A4Q1JR36</accession>
<dbReference type="AlphaFoldDB" id="A0A4Q1JR36"/>
<dbReference type="InterPro" id="IPR036390">
    <property type="entry name" value="WH_DNA-bd_sf"/>
</dbReference>